<dbReference type="InterPro" id="IPR018299">
    <property type="entry name" value="Alkaline_phosphatase_AS"/>
</dbReference>
<feature type="binding site" evidence="8">
    <location>
        <position position="223"/>
    </location>
    <ligand>
        <name>Zn(2+)</name>
        <dbReference type="ChEBI" id="CHEBI:29105"/>
        <label>2</label>
    </ligand>
</feature>
<evidence type="ECO:0000313" key="10">
    <source>
        <dbReference type="EMBL" id="MBK9716342.1"/>
    </source>
</evidence>
<sequence>MIGDGMGLGQITAGMYMNNNCLELERCTNIGIHKSYSADDLITDSAAGATAFASGIKTKNGYLGLDTFGRYVGTIMDKATSKDMATGLVVTSTIVHATPAAFYAHQKDRDNYEDIAKDMLKSNSNLLIGGGQKYFTRRKTDSIDLIQTMIDSGYTVTDYFQNDLDQFTFPEVDKLCYFTADGDPLPVSKGRTYLPLATKKAIQFLKNKRKKGFFLMIEGSQIDWGGHANEADYIITEMLDFNQTIGDVLDFARQDKNTLVIITADHETGGFAINPGSVMGQLKTAFTTKKHTAAMIPVFAYGPGAQLFNGIYENTEIYSKMNALLFNPN</sequence>
<dbReference type="PANTHER" id="PTHR11596:SF5">
    <property type="entry name" value="ALKALINE PHOSPHATASE"/>
    <property type="match status" value="1"/>
</dbReference>
<dbReference type="InterPro" id="IPR017850">
    <property type="entry name" value="Alkaline_phosphatase_core_sf"/>
</dbReference>
<evidence type="ECO:0000256" key="1">
    <source>
        <dbReference type="ARBA" id="ARBA00005984"/>
    </source>
</evidence>
<proteinExistence type="inferred from homology"/>
<comment type="cofactor">
    <cofactor evidence="8">
        <name>Zn(2+)</name>
        <dbReference type="ChEBI" id="CHEBI:29105"/>
    </cofactor>
    <text evidence="8">Binds 2 Zn(2+) ions.</text>
</comment>
<organism evidence="10 11">
    <name type="scientific">Candidatus Defluviibacterium haderslevense</name>
    <dbReference type="NCBI Taxonomy" id="2981993"/>
    <lineage>
        <taxon>Bacteria</taxon>
        <taxon>Pseudomonadati</taxon>
        <taxon>Bacteroidota</taxon>
        <taxon>Saprospiria</taxon>
        <taxon>Saprospirales</taxon>
        <taxon>Saprospiraceae</taxon>
        <taxon>Candidatus Defluviibacterium</taxon>
    </lineage>
</organism>
<dbReference type="PRINTS" id="PR00113">
    <property type="entry name" value="ALKPHPHTASE"/>
</dbReference>
<dbReference type="SUPFAM" id="SSF53649">
    <property type="entry name" value="Alkaline phosphatase-like"/>
    <property type="match status" value="1"/>
</dbReference>
<dbReference type="CDD" id="cd16012">
    <property type="entry name" value="ALP"/>
    <property type="match status" value="1"/>
</dbReference>
<dbReference type="EMBL" id="JADKFW010000004">
    <property type="protein sequence ID" value="MBK9716342.1"/>
    <property type="molecule type" value="Genomic_DNA"/>
</dbReference>
<feature type="binding site" evidence="8">
    <location>
        <position position="218"/>
    </location>
    <ligand>
        <name>Mg(2+)</name>
        <dbReference type="ChEBI" id="CHEBI:18420"/>
    </ligand>
</feature>
<comment type="caution">
    <text evidence="10">The sequence shown here is derived from an EMBL/GenBank/DDBJ whole genome shotgun (WGS) entry which is preliminary data.</text>
</comment>
<gene>
    <name evidence="10" type="ORF">IPO85_02230</name>
</gene>
<comment type="similarity">
    <text evidence="1 9">Belongs to the alkaline phosphatase family.</text>
</comment>
<feature type="binding site" evidence="8">
    <location>
        <position position="265"/>
    </location>
    <ligand>
        <name>Zn(2+)</name>
        <dbReference type="ChEBI" id="CHEBI:29105"/>
        <label>2</label>
    </ligand>
</feature>
<comment type="cofactor">
    <cofactor evidence="8">
        <name>Mg(2+)</name>
        <dbReference type="ChEBI" id="CHEBI:18420"/>
    </cofactor>
    <text evidence="8">Binds 1 Mg(2+) ion.</text>
</comment>
<dbReference type="PANTHER" id="PTHR11596">
    <property type="entry name" value="ALKALINE PHOSPHATASE"/>
    <property type="match status" value="1"/>
</dbReference>
<feature type="binding site" evidence="8">
    <location>
        <position position="4"/>
    </location>
    <ligand>
        <name>Zn(2+)</name>
        <dbReference type="ChEBI" id="CHEBI:29105"/>
        <label>2</label>
    </ligand>
</feature>
<evidence type="ECO:0000256" key="5">
    <source>
        <dbReference type="ARBA" id="ARBA00022833"/>
    </source>
</evidence>
<evidence type="ECO:0000256" key="7">
    <source>
        <dbReference type="PIRSR" id="PIRSR601952-1"/>
    </source>
</evidence>
<accession>A0A9D7S5Q2</accession>
<feature type="binding site" evidence="8">
    <location>
        <position position="96"/>
    </location>
    <ligand>
        <name>Mg(2+)</name>
        <dbReference type="ChEBI" id="CHEBI:18420"/>
    </ligand>
</feature>
<keyword evidence="3 8" id="KW-0479">Metal-binding</keyword>
<evidence type="ECO:0000256" key="8">
    <source>
        <dbReference type="PIRSR" id="PIRSR601952-2"/>
    </source>
</evidence>
<feature type="active site" description="Phosphoserine intermediate" evidence="7">
    <location>
        <position position="45"/>
    </location>
</feature>
<name>A0A9D7S5Q2_9BACT</name>
<dbReference type="PROSITE" id="PS00123">
    <property type="entry name" value="ALKALINE_PHOSPHATASE"/>
    <property type="match status" value="1"/>
</dbReference>
<evidence type="ECO:0000256" key="2">
    <source>
        <dbReference type="ARBA" id="ARBA00022553"/>
    </source>
</evidence>
<evidence type="ECO:0000256" key="9">
    <source>
        <dbReference type="RuleBase" id="RU003946"/>
    </source>
</evidence>
<keyword evidence="4" id="KW-0378">Hydrolase</keyword>
<dbReference type="Gene3D" id="3.40.720.10">
    <property type="entry name" value="Alkaline Phosphatase, subunit A"/>
    <property type="match status" value="1"/>
</dbReference>
<dbReference type="InterPro" id="IPR001952">
    <property type="entry name" value="Alkaline_phosphatase"/>
</dbReference>
<evidence type="ECO:0000313" key="11">
    <source>
        <dbReference type="Proteomes" id="UP000808349"/>
    </source>
</evidence>
<reference evidence="10 11" key="1">
    <citation type="submission" date="2020-10" db="EMBL/GenBank/DDBJ databases">
        <title>Connecting structure to function with the recovery of over 1000 high-quality activated sludge metagenome-assembled genomes encoding full-length rRNA genes using long-read sequencing.</title>
        <authorList>
            <person name="Singleton C.M."/>
            <person name="Petriglieri F."/>
            <person name="Kristensen J.M."/>
            <person name="Kirkegaard R.H."/>
            <person name="Michaelsen T.Y."/>
            <person name="Andersen M.H."/>
            <person name="Karst S.M."/>
            <person name="Dueholm M.S."/>
            <person name="Nielsen P.H."/>
            <person name="Albertsen M."/>
        </authorList>
    </citation>
    <scope>NUCLEOTIDE SEQUENCE [LARGE SCALE GENOMIC DNA]</scope>
    <source>
        <strain evidence="10">Ribe_18-Q3-R11-54_BAT3C.373</strain>
    </source>
</reference>
<dbReference type="GO" id="GO:0046872">
    <property type="term" value="F:metal ion binding"/>
    <property type="evidence" value="ECO:0007669"/>
    <property type="project" value="UniProtKB-KW"/>
</dbReference>
<protein>
    <submittedName>
        <fullName evidence="10">Alkaline phosphatase</fullName>
    </submittedName>
</protein>
<feature type="binding site" evidence="8">
    <location>
        <position position="227"/>
    </location>
    <ligand>
        <name>Zn(2+)</name>
        <dbReference type="ChEBI" id="CHEBI:29105"/>
        <label>2</label>
    </ligand>
</feature>
<evidence type="ECO:0000256" key="6">
    <source>
        <dbReference type="ARBA" id="ARBA00022842"/>
    </source>
</evidence>
<feature type="binding site" evidence="8">
    <location>
        <position position="266"/>
    </location>
    <ligand>
        <name>Zn(2+)</name>
        <dbReference type="ChEBI" id="CHEBI:29105"/>
        <label>2</label>
    </ligand>
</feature>
<keyword evidence="5 8" id="KW-0862">Zinc</keyword>
<evidence type="ECO:0000256" key="4">
    <source>
        <dbReference type="ARBA" id="ARBA00022801"/>
    </source>
</evidence>
<evidence type="ECO:0000256" key="3">
    <source>
        <dbReference type="ARBA" id="ARBA00022723"/>
    </source>
</evidence>
<dbReference type="Pfam" id="PF00245">
    <property type="entry name" value="Alk_phosphatase"/>
    <property type="match status" value="2"/>
</dbReference>
<keyword evidence="6 8" id="KW-0460">Magnesium</keyword>
<feature type="binding site" evidence="8">
    <location>
        <position position="98"/>
    </location>
    <ligand>
        <name>Mg(2+)</name>
        <dbReference type="ChEBI" id="CHEBI:18420"/>
    </ligand>
</feature>
<feature type="binding site" evidence="8">
    <location>
        <position position="4"/>
    </location>
    <ligand>
        <name>Mg(2+)</name>
        <dbReference type="ChEBI" id="CHEBI:18420"/>
    </ligand>
</feature>
<dbReference type="SMART" id="SM00098">
    <property type="entry name" value="alkPPc"/>
    <property type="match status" value="1"/>
</dbReference>
<dbReference type="GO" id="GO:0004035">
    <property type="term" value="F:alkaline phosphatase activity"/>
    <property type="evidence" value="ECO:0007669"/>
    <property type="project" value="TreeGrafter"/>
</dbReference>
<dbReference type="AlphaFoldDB" id="A0A9D7S5Q2"/>
<dbReference type="Proteomes" id="UP000808349">
    <property type="component" value="Unassembled WGS sequence"/>
</dbReference>
<keyword evidence="2" id="KW-0597">Phosphoprotein</keyword>